<feature type="compositionally biased region" description="Basic residues" evidence="1">
    <location>
        <begin position="563"/>
        <end position="579"/>
    </location>
</feature>
<dbReference type="SUPFAM" id="SSF48452">
    <property type="entry name" value="TPR-like"/>
    <property type="match status" value="2"/>
</dbReference>
<dbReference type="EMBL" id="BAAAYU010000005">
    <property type="protein sequence ID" value="GAA3637770.1"/>
    <property type="molecule type" value="Genomic_DNA"/>
</dbReference>
<sequence length="586" mass="65457">MDSAQEYFDLGAHRRPVGTASETAQLWFDRGLNWTYGFNHEEAAACFRAAIEADPGCVMAYWGLAYTLGPNYNKPWEAFDPDELGDVVHLTHEAVDTALGLIEAPGVVDIDPIEASLVRALRHRYPQDVPAEDCAIWNPPYAEAMAEVYAQCPDDLDVATLYADALMNLTPWELWDLRTGEPAPGSRALDARQVLDRALSLPGGTEHPGVLHLYIHLMEMSSVPEEALVVADRLRGLVPDAGHLQHMPTHLDVLCGDYRRVVEGNTEAIRADDRFVARRGAMNFYTLYRAHDHHFRIYGAMFLGQSQVALEAADALERAIPDDLLRVESPPMADWLEGFLAMRVHVLIRFGRWHDILALELPEDATLYATTTAMIRYARGVAAAALGLIEDADRERASFLTAKSAVPETRMLFNNTCRDILEVADAMQAGEIAYRKGDIDDAFGELRRAIDLDDDLPYDEPWGWMQPTRHAYGALLLEQGRIGEAARVYEADLGISDELPRALQHPGNVWALHGYHESLCALGRHDESRIIERQLTLARALADVEIEASCFCRLEVGEDRTAHQHHHGHDAHHHGHHHNGHEPHLG</sequence>
<name>A0ABP7AR75_9MICO</name>
<gene>
    <name evidence="2" type="ORF">GCM10022200_21420</name>
</gene>
<dbReference type="InterPro" id="IPR011990">
    <property type="entry name" value="TPR-like_helical_dom_sf"/>
</dbReference>
<evidence type="ECO:0000313" key="2">
    <source>
        <dbReference type="EMBL" id="GAA3637770.1"/>
    </source>
</evidence>
<accession>A0ABP7AR75</accession>
<reference evidence="3" key="1">
    <citation type="journal article" date="2019" name="Int. J. Syst. Evol. Microbiol.">
        <title>The Global Catalogue of Microorganisms (GCM) 10K type strain sequencing project: providing services to taxonomists for standard genome sequencing and annotation.</title>
        <authorList>
            <consortium name="The Broad Institute Genomics Platform"/>
            <consortium name="The Broad Institute Genome Sequencing Center for Infectious Disease"/>
            <person name="Wu L."/>
            <person name="Ma J."/>
        </authorList>
    </citation>
    <scope>NUCLEOTIDE SEQUENCE [LARGE SCALE GENOMIC DNA]</scope>
    <source>
        <strain evidence="3">JCM 16544</strain>
    </source>
</reference>
<dbReference type="RefSeq" id="WP_344738377.1">
    <property type="nucleotide sequence ID" value="NZ_BAAAYU010000005.1"/>
</dbReference>
<comment type="caution">
    <text evidence="2">The sequence shown here is derived from an EMBL/GenBank/DDBJ whole genome shotgun (WGS) entry which is preliminary data.</text>
</comment>
<dbReference type="PANTHER" id="PTHR45588:SF1">
    <property type="entry name" value="WW DOMAIN-CONTAINING PROTEIN"/>
    <property type="match status" value="1"/>
</dbReference>
<evidence type="ECO:0000256" key="1">
    <source>
        <dbReference type="SAM" id="MobiDB-lite"/>
    </source>
</evidence>
<organism evidence="2 3">
    <name type="scientific">Microbacterium awajiense</name>
    <dbReference type="NCBI Taxonomy" id="415214"/>
    <lineage>
        <taxon>Bacteria</taxon>
        <taxon>Bacillati</taxon>
        <taxon>Actinomycetota</taxon>
        <taxon>Actinomycetes</taxon>
        <taxon>Micrococcales</taxon>
        <taxon>Microbacteriaceae</taxon>
        <taxon>Microbacterium</taxon>
    </lineage>
</organism>
<dbReference type="Proteomes" id="UP001501697">
    <property type="component" value="Unassembled WGS sequence"/>
</dbReference>
<evidence type="ECO:0008006" key="4">
    <source>
        <dbReference type="Google" id="ProtNLM"/>
    </source>
</evidence>
<feature type="region of interest" description="Disordered" evidence="1">
    <location>
        <begin position="562"/>
        <end position="586"/>
    </location>
</feature>
<keyword evidence="3" id="KW-1185">Reference proteome</keyword>
<dbReference type="PANTHER" id="PTHR45588">
    <property type="entry name" value="TPR DOMAIN-CONTAINING PROTEIN"/>
    <property type="match status" value="1"/>
</dbReference>
<dbReference type="Gene3D" id="1.25.40.10">
    <property type="entry name" value="Tetratricopeptide repeat domain"/>
    <property type="match status" value="2"/>
</dbReference>
<proteinExistence type="predicted"/>
<protein>
    <recommendedName>
        <fullName evidence="4">Tetratricopeptide repeat protein</fullName>
    </recommendedName>
</protein>
<evidence type="ECO:0000313" key="3">
    <source>
        <dbReference type="Proteomes" id="UP001501697"/>
    </source>
</evidence>